<keyword evidence="3" id="KW-1185">Reference proteome</keyword>
<reference evidence="2 3" key="2">
    <citation type="submission" date="2018-11" db="EMBL/GenBank/DDBJ databases">
        <authorList>
            <consortium name="Pathogen Informatics"/>
        </authorList>
    </citation>
    <scope>NUCLEOTIDE SEQUENCE [LARGE SCALE GENOMIC DNA]</scope>
    <source>
        <strain evidence="2">Dakar</strain>
        <strain evidence="3">Dakar, Senegal</strain>
    </source>
</reference>
<reference evidence="4" key="1">
    <citation type="submission" date="2016-06" db="UniProtKB">
        <authorList>
            <consortium name="WormBaseParasite"/>
        </authorList>
    </citation>
    <scope>IDENTIFICATION</scope>
</reference>
<proteinExistence type="predicted"/>
<keyword evidence="1" id="KW-1133">Transmembrane helix</keyword>
<dbReference type="AlphaFoldDB" id="A0A183KK24"/>
<dbReference type="WBParaSite" id="SCUD_0001538701-mRNA-1">
    <property type="protein sequence ID" value="SCUD_0001538701-mRNA-1"/>
    <property type="gene ID" value="SCUD_0001538701"/>
</dbReference>
<organism evidence="4">
    <name type="scientific">Schistosoma curassoni</name>
    <dbReference type="NCBI Taxonomy" id="6186"/>
    <lineage>
        <taxon>Eukaryota</taxon>
        <taxon>Metazoa</taxon>
        <taxon>Spiralia</taxon>
        <taxon>Lophotrochozoa</taxon>
        <taxon>Platyhelminthes</taxon>
        <taxon>Trematoda</taxon>
        <taxon>Digenea</taxon>
        <taxon>Strigeidida</taxon>
        <taxon>Schistosomatoidea</taxon>
        <taxon>Schistosomatidae</taxon>
        <taxon>Schistosoma</taxon>
    </lineage>
</organism>
<gene>
    <name evidence="2" type="ORF">SCUD_LOCUS15384</name>
</gene>
<evidence type="ECO:0000313" key="4">
    <source>
        <dbReference type="WBParaSite" id="SCUD_0001538701-mRNA-1"/>
    </source>
</evidence>
<evidence type="ECO:0000313" key="2">
    <source>
        <dbReference type="EMBL" id="VDP59106.1"/>
    </source>
</evidence>
<keyword evidence="1" id="KW-0472">Membrane</keyword>
<protein>
    <submittedName>
        <fullName evidence="2 4">Uncharacterized protein</fullName>
    </submittedName>
</protein>
<dbReference type="EMBL" id="UZAK01037563">
    <property type="protein sequence ID" value="VDP59106.1"/>
    <property type="molecule type" value="Genomic_DNA"/>
</dbReference>
<dbReference type="STRING" id="6186.A0A183KK24"/>
<keyword evidence="1" id="KW-0812">Transmembrane</keyword>
<sequence>MGFFSVHNHGHTIKSLFIQSFFPFFEIYNEIPLKPIESKHNSASLHVLTSLKEFWSVIFTNPTSIWSQIRLWWYNYFPSTTSSVRYTNKLSADLQPKFKFNVDAVKIIQVIISLVGLGISIRLLFYLIEQVNPTMKEKRECRKRVS</sequence>
<feature type="transmembrane region" description="Helical" evidence="1">
    <location>
        <begin position="107"/>
        <end position="128"/>
    </location>
</feature>
<evidence type="ECO:0000313" key="3">
    <source>
        <dbReference type="Proteomes" id="UP000279833"/>
    </source>
</evidence>
<evidence type="ECO:0000256" key="1">
    <source>
        <dbReference type="SAM" id="Phobius"/>
    </source>
</evidence>
<dbReference type="Proteomes" id="UP000279833">
    <property type="component" value="Unassembled WGS sequence"/>
</dbReference>
<name>A0A183KK24_9TREM</name>
<accession>A0A183KK24</accession>